<dbReference type="InterPro" id="IPR036397">
    <property type="entry name" value="RNaseH_sf"/>
</dbReference>
<accession>A0A2U1UZE8</accession>
<gene>
    <name evidence="2" type="ORF">CR165_20230</name>
</gene>
<dbReference type="OrthoDB" id="6193218at2"/>
<dbReference type="SMART" id="SM00479">
    <property type="entry name" value="EXOIII"/>
    <property type="match status" value="1"/>
</dbReference>
<dbReference type="SUPFAM" id="SSF53098">
    <property type="entry name" value="Ribonuclease H-like"/>
    <property type="match status" value="1"/>
</dbReference>
<dbReference type="Gene3D" id="3.30.420.10">
    <property type="entry name" value="Ribonuclease H-like superfamily/Ribonuclease H"/>
    <property type="match status" value="1"/>
</dbReference>
<feature type="domain" description="Exonuclease" evidence="1">
    <location>
        <begin position="30"/>
        <end position="204"/>
    </location>
</feature>
<evidence type="ECO:0000313" key="3">
    <source>
        <dbReference type="Proteomes" id="UP000245048"/>
    </source>
</evidence>
<dbReference type="GO" id="GO:0005829">
    <property type="term" value="C:cytosol"/>
    <property type="evidence" value="ECO:0007669"/>
    <property type="project" value="TreeGrafter"/>
</dbReference>
<reference evidence="3" key="1">
    <citation type="submission" date="2017-10" db="EMBL/GenBank/DDBJ databases">
        <authorList>
            <person name="Toshchakov S.V."/>
            <person name="Goeva M.A."/>
        </authorList>
    </citation>
    <scope>NUCLEOTIDE SEQUENCE [LARGE SCALE GENOMIC DNA]</scope>
    <source>
        <strain evidence="3">JR1/69-1-13</strain>
    </source>
</reference>
<evidence type="ECO:0000259" key="1">
    <source>
        <dbReference type="SMART" id="SM00479"/>
    </source>
</evidence>
<protein>
    <submittedName>
        <fullName evidence="2">DNA polymerase III subunit epsilon</fullName>
    </submittedName>
</protein>
<dbReference type="Pfam" id="PF00929">
    <property type="entry name" value="RNase_T"/>
    <property type="match status" value="1"/>
</dbReference>
<name>A0A2U1UZE8_9PROT</name>
<dbReference type="AlphaFoldDB" id="A0A2U1UZE8"/>
<dbReference type="Proteomes" id="UP000245048">
    <property type="component" value="Unassembled WGS sequence"/>
</dbReference>
<sequence length="223" mass="25329">MLQAVRRRWLRARLADPAYGFLFDPWPEEEVVSLDLETTGLDIRRDEIVALAAIRLRGNRILLSERFEAVVRPAVMPPPAAIKVHRLRHQDISTGPGMQDLLPDLLRFIGSRPLLGYYIDFDAGMLDRYVRDRLRTSLPNRRIEVSRLYHDRKYGGAPPGTVLDLRFATILRDLGIPNLGLHDAGTDALMAAMMYLQLRDLQRRGVRLRRGPRSGMGEIPTGA</sequence>
<comment type="caution">
    <text evidence="2">The sequence shown here is derived from an EMBL/GenBank/DDBJ whole genome shotgun (WGS) entry which is preliminary data.</text>
</comment>
<organism evidence="2 3">
    <name type="scientific">Teichococcus aestuarii</name>
    <dbReference type="NCBI Taxonomy" id="568898"/>
    <lineage>
        <taxon>Bacteria</taxon>
        <taxon>Pseudomonadati</taxon>
        <taxon>Pseudomonadota</taxon>
        <taxon>Alphaproteobacteria</taxon>
        <taxon>Acetobacterales</taxon>
        <taxon>Roseomonadaceae</taxon>
        <taxon>Roseomonas</taxon>
    </lineage>
</organism>
<proteinExistence type="predicted"/>
<dbReference type="EMBL" id="PDOA01000020">
    <property type="protein sequence ID" value="PWC27030.1"/>
    <property type="molecule type" value="Genomic_DNA"/>
</dbReference>
<dbReference type="InterPro" id="IPR012337">
    <property type="entry name" value="RNaseH-like_sf"/>
</dbReference>
<dbReference type="PANTHER" id="PTHR30231:SF7">
    <property type="entry name" value="BLR4117 PROTEIN"/>
    <property type="match status" value="1"/>
</dbReference>
<dbReference type="GO" id="GO:0006259">
    <property type="term" value="P:DNA metabolic process"/>
    <property type="evidence" value="ECO:0007669"/>
    <property type="project" value="UniProtKB-ARBA"/>
</dbReference>
<dbReference type="InterPro" id="IPR013520">
    <property type="entry name" value="Ribonucl_H"/>
</dbReference>
<dbReference type="NCBIfam" id="NF006601">
    <property type="entry name" value="PRK09145.1"/>
    <property type="match status" value="1"/>
</dbReference>
<evidence type="ECO:0000313" key="2">
    <source>
        <dbReference type="EMBL" id="PWC27030.1"/>
    </source>
</evidence>
<dbReference type="CDD" id="cd06127">
    <property type="entry name" value="DEDDh"/>
    <property type="match status" value="1"/>
</dbReference>
<keyword evidence="3" id="KW-1185">Reference proteome</keyword>
<dbReference type="GO" id="GO:0003676">
    <property type="term" value="F:nucleic acid binding"/>
    <property type="evidence" value="ECO:0007669"/>
    <property type="project" value="InterPro"/>
</dbReference>
<dbReference type="PANTHER" id="PTHR30231">
    <property type="entry name" value="DNA POLYMERASE III SUBUNIT EPSILON"/>
    <property type="match status" value="1"/>
</dbReference>
<dbReference type="GO" id="GO:0008408">
    <property type="term" value="F:3'-5' exonuclease activity"/>
    <property type="evidence" value="ECO:0007669"/>
    <property type="project" value="TreeGrafter"/>
</dbReference>